<evidence type="ECO:0000313" key="1">
    <source>
        <dbReference type="EMBL" id="MRH42139.1"/>
    </source>
</evidence>
<gene>
    <name evidence="1" type="ORF">GH741_05545</name>
</gene>
<protein>
    <submittedName>
        <fullName evidence="1">STAS/SEC14 domain-containing protein</fullName>
    </submittedName>
</protein>
<comment type="caution">
    <text evidence="1">The sequence shown here is derived from an EMBL/GenBank/DDBJ whole genome shotgun (WGS) entry which is preliminary data.</text>
</comment>
<dbReference type="EMBL" id="WJNG01000004">
    <property type="protein sequence ID" value="MRH42139.1"/>
    <property type="molecule type" value="Genomic_DNA"/>
</dbReference>
<name>A0A6A8DE69_9BACI</name>
<dbReference type="InterPro" id="IPR038396">
    <property type="entry name" value="SpoIIAA-like_sf"/>
</dbReference>
<dbReference type="Pfam" id="PF11964">
    <property type="entry name" value="SpoIIAA-like"/>
    <property type="match status" value="1"/>
</dbReference>
<dbReference type="AlphaFoldDB" id="A0A6A8DE69"/>
<dbReference type="Proteomes" id="UP000799092">
    <property type="component" value="Unassembled WGS sequence"/>
</dbReference>
<dbReference type="Gene3D" id="3.40.50.10600">
    <property type="entry name" value="SpoIIaa-like domains"/>
    <property type="match status" value="1"/>
</dbReference>
<dbReference type="OrthoDB" id="2389786at2"/>
<dbReference type="InterPro" id="IPR036513">
    <property type="entry name" value="STAS_dom_sf"/>
</dbReference>
<organism evidence="1 2">
    <name type="scientific">Aquibacillus halophilus</name>
    <dbReference type="NCBI Taxonomy" id="930132"/>
    <lineage>
        <taxon>Bacteria</taxon>
        <taxon>Bacillati</taxon>
        <taxon>Bacillota</taxon>
        <taxon>Bacilli</taxon>
        <taxon>Bacillales</taxon>
        <taxon>Bacillaceae</taxon>
        <taxon>Aquibacillus</taxon>
    </lineage>
</organism>
<keyword evidence="2" id="KW-1185">Reference proteome</keyword>
<dbReference type="InterPro" id="IPR021866">
    <property type="entry name" value="SpoIIAA-like"/>
</dbReference>
<evidence type="ECO:0000313" key="2">
    <source>
        <dbReference type="Proteomes" id="UP000799092"/>
    </source>
</evidence>
<dbReference type="SUPFAM" id="SSF52091">
    <property type="entry name" value="SpoIIaa-like"/>
    <property type="match status" value="1"/>
</dbReference>
<dbReference type="RefSeq" id="WP_153735803.1">
    <property type="nucleotide sequence ID" value="NZ_WJNG01000004.1"/>
</dbReference>
<accession>A0A6A8DE69</accession>
<reference evidence="1" key="1">
    <citation type="submission" date="2019-11" db="EMBL/GenBank/DDBJ databases">
        <authorList>
            <person name="Li J."/>
        </authorList>
    </citation>
    <scope>NUCLEOTIDE SEQUENCE</scope>
    <source>
        <strain evidence="1">B6B</strain>
    </source>
</reference>
<sequence length="118" mass="13620">MITLTTNNLESVVEVNVDGKITETDMEEFKEYFKLKKAADGKINLLLVIKEIEGYSMQGLIEDLKFEANHWKDVNKIAVTSDKKWLEIATKIGSYLPKIETKHFDRGQRDQALDWLNS</sequence>
<proteinExistence type="predicted"/>